<dbReference type="AlphaFoldDB" id="A0A7J6PF14"/>
<organism evidence="3 4">
    <name type="scientific">Perkinsus olseni</name>
    <name type="common">Perkinsus atlanticus</name>
    <dbReference type="NCBI Taxonomy" id="32597"/>
    <lineage>
        <taxon>Eukaryota</taxon>
        <taxon>Sar</taxon>
        <taxon>Alveolata</taxon>
        <taxon>Perkinsozoa</taxon>
        <taxon>Perkinsea</taxon>
        <taxon>Perkinsida</taxon>
        <taxon>Perkinsidae</taxon>
        <taxon>Perkinsus</taxon>
    </lineage>
</organism>
<proteinExistence type="predicted"/>
<comment type="caution">
    <text evidence="3">The sequence shown here is derived from an EMBL/GenBank/DDBJ whole genome shotgun (WGS) entry which is preliminary data.</text>
</comment>
<evidence type="ECO:0000256" key="1">
    <source>
        <dbReference type="SAM" id="Coils"/>
    </source>
</evidence>
<dbReference type="EMBL" id="JABANP010000028">
    <property type="protein sequence ID" value="KAF4694804.1"/>
    <property type="molecule type" value="Genomic_DNA"/>
</dbReference>
<reference evidence="3 4" key="1">
    <citation type="submission" date="2020-04" db="EMBL/GenBank/DDBJ databases">
        <title>Perkinsus olseni comparative genomics.</title>
        <authorList>
            <person name="Bogema D.R."/>
        </authorList>
    </citation>
    <scope>NUCLEOTIDE SEQUENCE [LARGE SCALE GENOMIC DNA]</scope>
    <source>
        <strain evidence="3">00978-12</strain>
    </source>
</reference>
<evidence type="ECO:0000313" key="3">
    <source>
        <dbReference type="EMBL" id="KAF4694804.1"/>
    </source>
</evidence>
<protein>
    <submittedName>
        <fullName evidence="3">Uncharacterized protein</fullName>
    </submittedName>
</protein>
<sequence>MGAWREPEESSTFQTGHCVIMGDSRLRLRPHRMKRSAMEGALDQLGERCSADSSKNIPYERFLETDWMLERWKLKGKEEDTDFGERIAQLANSTVEERWVGEILGATEVVLGRIHRTSQMIREARLPKDRAEWLAGGPRGIYVLATAKACGDALRDLETWFSLLVSLLEVYQRQLSGLSKKVTRLERTVKGLRGNGRKVRLEDRRIGQKHKYCQSTGLHDAPKTRSTGLQGSAADAVGLDTEARLETAPPTPAADVRELLQDLARRLEESFGRAAQRQLHSSGHSAVASLELWKDVEAAVEGTLAAFNVTGKSAFSDDLERLLARAAAAGVSHARRRRRYAEPFFLGGVSQVARKGSGGWELNPMAKRRNLRS</sequence>
<feature type="coiled-coil region" evidence="1">
    <location>
        <begin position="168"/>
        <end position="195"/>
    </location>
</feature>
<dbReference type="Proteomes" id="UP000541610">
    <property type="component" value="Unassembled WGS sequence"/>
</dbReference>
<feature type="region of interest" description="Disordered" evidence="2">
    <location>
        <begin position="214"/>
        <end position="233"/>
    </location>
</feature>
<accession>A0A7J6PF14</accession>
<evidence type="ECO:0000313" key="4">
    <source>
        <dbReference type="Proteomes" id="UP000541610"/>
    </source>
</evidence>
<name>A0A7J6PF14_PEROL</name>
<keyword evidence="1" id="KW-0175">Coiled coil</keyword>
<gene>
    <name evidence="3" type="ORF">FOZ60_006958</name>
</gene>
<evidence type="ECO:0000256" key="2">
    <source>
        <dbReference type="SAM" id="MobiDB-lite"/>
    </source>
</evidence>